<name>A0ACD5H8J7_9PROT</name>
<evidence type="ECO:0000313" key="2">
    <source>
        <dbReference type="Proteomes" id="UP000470022"/>
    </source>
</evidence>
<proteinExistence type="predicted"/>
<dbReference type="EMBL" id="CP127523">
    <property type="protein sequence ID" value="XRI68407.1"/>
    <property type="molecule type" value="Genomic_DNA"/>
</dbReference>
<evidence type="ECO:0000313" key="1">
    <source>
        <dbReference type="EMBL" id="XRI68407.1"/>
    </source>
</evidence>
<reference evidence="1" key="1">
    <citation type="submission" date="2023-06" db="EMBL/GenBank/DDBJ databases">
        <title>Complete and circular genome of Acidithiobacillus ferrianus DSM 107098.</title>
        <authorList>
            <person name="Norris P.R."/>
            <person name="Falagan C."/>
            <person name="Moya-Beltran A."/>
            <person name="Castro M."/>
            <person name="Quatrini R."/>
            <person name="Johnson D.B."/>
        </authorList>
    </citation>
    <scope>NUCLEOTIDE SEQUENCE</scope>
    <source>
        <strain evidence="1">MG</strain>
    </source>
</reference>
<sequence>MACAIFEFLGDVPMMDMFRNLGQSWVAKIFMILIALSFVMWGVSGYLLSGNSSSSTVATVNGQRISDAAFQKRLEETQARYNHVFGAAAAAKMAKENGFARDVLDGMIDNLLLATEASRLGLVVPEIALAKKVESIPSFQNKGVFSKSRYEKLLMANNMTPAQFEAMLRESMRLEQLQVIPQVMAMASDAEATRIWAWSQEYRDVSAAKLPATDFAAAAQPTEAEVVDYYHAHADQFQSPAQVQVRYVVLGPDHFVSKPPSPANAAASTSSATAAGRSAVSGHDRAEMAFQAQIENFKDRLFSNPDSLGAVAKAYDLKIEDSGVLTAGKVPSQGPFTDPKALAAAFSKAVLAGKNSNAVTLANGDLLAVHLLHYTPGSAQPLRAVEGSITARLTATKAEQLAKSKAQALLVAARRDHNVDVLTDHGTYPVRQHLDVTRHNGQGLDEAMLKAVFAAPAPAAGVPTMGMVKSADGYQVFAITRVSAPSVAALNPKVGAQIRATLEEQRGRLLSAAYLKDLRRHAKVKINATQLARFSHES</sequence>
<keyword evidence="2" id="KW-1185">Reference proteome</keyword>
<dbReference type="Proteomes" id="UP000470022">
    <property type="component" value="Chromosome"/>
</dbReference>
<accession>A0ACD5H8J7</accession>
<organism evidence="1 2">
    <name type="scientific">Acidithiobacillus ferrianus</name>
    <dbReference type="NCBI Taxonomy" id="2678518"/>
    <lineage>
        <taxon>Bacteria</taxon>
        <taxon>Pseudomonadati</taxon>
        <taxon>Pseudomonadota</taxon>
        <taxon>Acidithiobacillia</taxon>
        <taxon>Acidithiobacillales</taxon>
        <taxon>Acidithiobacillaceae</taxon>
        <taxon>Acidithiobacillus</taxon>
    </lineage>
</organism>
<gene>
    <name evidence="1" type="ORF">GL267_011680</name>
</gene>
<protein>
    <submittedName>
        <fullName evidence="1">SurA N-terminal domain-containing protein</fullName>
    </submittedName>
</protein>